<protein>
    <recommendedName>
        <fullName evidence="3">Endonuclease/exonuclease/phosphatase domain-containing protein</fullName>
    </recommendedName>
</protein>
<accession>A0A173R2E2</accession>
<name>A0A173R2E2_9FIRM</name>
<dbReference type="RefSeq" id="WP_055155554.1">
    <property type="nucleotide sequence ID" value="NZ_CYXR01000002.1"/>
</dbReference>
<evidence type="ECO:0000313" key="1">
    <source>
        <dbReference type="EMBL" id="CUM72001.1"/>
    </source>
</evidence>
<organism evidence="1 2">
    <name type="scientific">Coprococcus comes</name>
    <dbReference type="NCBI Taxonomy" id="410072"/>
    <lineage>
        <taxon>Bacteria</taxon>
        <taxon>Bacillati</taxon>
        <taxon>Bacillota</taxon>
        <taxon>Clostridia</taxon>
        <taxon>Lachnospirales</taxon>
        <taxon>Lachnospiraceae</taxon>
        <taxon>Coprococcus</taxon>
    </lineage>
</organism>
<dbReference type="SUPFAM" id="SSF56219">
    <property type="entry name" value="DNase I-like"/>
    <property type="match status" value="1"/>
</dbReference>
<dbReference type="AlphaFoldDB" id="A0A173R2E2"/>
<dbReference type="EMBL" id="CYXR01000002">
    <property type="protein sequence ID" value="CUM72001.1"/>
    <property type="molecule type" value="Genomic_DNA"/>
</dbReference>
<reference evidence="1 2" key="1">
    <citation type="submission" date="2015-09" db="EMBL/GenBank/DDBJ databases">
        <authorList>
            <consortium name="Pathogen Informatics"/>
        </authorList>
    </citation>
    <scope>NUCLEOTIDE SEQUENCE [LARGE SCALE GENOMIC DNA]</scope>
    <source>
        <strain evidence="1 2">2789STDY5834962</strain>
    </source>
</reference>
<proteinExistence type="predicted"/>
<evidence type="ECO:0000313" key="2">
    <source>
        <dbReference type="Proteomes" id="UP000095727"/>
    </source>
</evidence>
<sequence>MVNQNEIINIATINLNGETWSSINRRPRLPQKLYDIQHIKEELTKSTKEGIKIILEKDIYDIIAVQELVFSEKERAEIETVIEEIKDATGKTIYELICPQFLKRNPHFTVGYIVRKNLQAEINTINDKNTLSNNRISKLKFTICDKEFSIINMHVNKYTIDIPVGNENTILLGDMNACTENQATDNKAINVKFLKRIKNKGWIEVESNEPIYTWKSNGIEKK</sequence>
<gene>
    <name evidence="1" type="ORF">ERS852574_00229</name>
</gene>
<evidence type="ECO:0008006" key="3">
    <source>
        <dbReference type="Google" id="ProtNLM"/>
    </source>
</evidence>
<dbReference type="Proteomes" id="UP000095727">
    <property type="component" value="Unassembled WGS sequence"/>
</dbReference>
<dbReference type="InterPro" id="IPR036691">
    <property type="entry name" value="Endo/exonu/phosph_ase_sf"/>
</dbReference>
<dbReference type="Gene3D" id="3.60.10.10">
    <property type="entry name" value="Endonuclease/exonuclease/phosphatase"/>
    <property type="match status" value="1"/>
</dbReference>